<evidence type="ECO:0000313" key="2">
    <source>
        <dbReference type="EMBL" id="OQP51736.1"/>
    </source>
</evidence>
<sequence length="108" mass="12264">MLAHDLNFSFFCSRKISTARTLGYNHNQFMKKEKLSFLILFVEIAAIVFLHSAKNHQADGRKVLSVKKTAVGTSYQLKALGLTKDCDLLSNFNFTTAPRKNHVLTFVR</sequence>
<evidence type="ECO:0000256" key="1">
    <source>
        <dbReference type="SAM" id="Phobius"/>
    </source>
</evidence>
<keyword evidence="1" id="KW-0472">Membrane</keyword>
<evidence type="ECO:0000313" key="3">
    <source>
        <dbReference type="Proteomes" id="UP000192610"/>
    </source>
</evidence>
<organism evidence="2 3">
    <name type="scientific">Niastella yeongjuensis</name>
    <dbReference type="NCBI Taxonomy" id="354355"/>
    <lineage>
        <taxon>Bacteria</taxon>
        <taxon>Pseudomonadati</taxon>
        <taxon>Bacteroidota</taxon>
        <taxon>Chitinophagia</taxon>
        <taxon>Chitinophagales</taxon>
        <taxon>Chitinophagaceae</taxon>
        <taxon>Niastella</taxon>
    </lineage>
</organism>
<protein>
    <submittedName>
        <fullName evidence="2">Uncharacterized protein</fullName>
    </submittedName>
</protein>
<keyword evidence="1" id="KW-0812">Transmembrane</keyword>
<name>A0A1V9F0C6_9BACT</name>
<feature type="transmembrane region" description="Helical" evidence="1">
    <location>
        <begin position="35"/>
        <end position="53"/>
    </location>
</feature>
<proteinExistence type="predicted"/>
<reference evidence="3" key="1">
    <citation type="submission" date="2016-04" db="EMBL/GenBank/DDBJ databases">
        <authorList>
            <person name="Chen L."/>
            <person name="Zhuang W."/>
            <person name="Wang G."/>
        </authorList>
    </citation>
    <scope>NUCLEOTIDE SEQUENCE [LARGE SCALE GENOMIC DNA]</scope>
    <source>
        <strain evidence="3">17621</strain>
    </source>
</reference>
<gene>
    <name evidence="2" type="ORF">A4H97_26355</name>
</gene>
<dbReference type="EMBL" id="LVXG01000010">
    <property type="protein sequence ID" value="OQP51736.1"/>
    <property type="molecule type" value="Genomic_DNA"/>
</dbReference>
<dbReference type="Proteomes" id="UP000192610">
    <property type="component" value="Unassembled WGS sequence"/>
</dbReference>
<keyword evidence="1" id="KW-1133">Transmembrane helix</keyword>
<dbReference type="AlphaFoldDB" id="A0A1V9F0C6"/>
<keyword evidence="3" id="KW-1185">Reference proteome</keyword>
<comment type="caution">
    <text evidence="2">The sequence shown here is derived from an EMBL/GenBank/DDBJ whole genome shotgun (WGS) entry which is preliminary data.</text>
</comment>
<dbReference type="STRING" id="354355.SAMN05660816_06842"/>
<accession>A0A1V9F0C6</accession>